<gene>
    <name evidence="4" type="primary">nac</name>
    <name evidence="7" type="ORF">IG193_06510</name>
</gene>
<comment type="function">
    <text evidence="4">Contacts the emerging nascent chain on the ribosome.</text>
</comment>
<dbReference type="Pfam" id="PF01849">
    <property type="entry name" value="NAC"/>
    <property type="match status" value="1"/>
</dbReference>
<proteinExistence type="inferred from homology"/>
<dbReference type="InterPro" id="IPR038187">
    <property type="entry name" value="NAC_A/B_dom_sf"/>
</dbReference>
<sequence length="121" mass="13252">MKRLSPREQRRILERMGLSLRDLPGVEEVMLKLKDKVIVIRNPVVQVLEIKGGGRIYQISGSEEEAGTSPAQAPIEISEEDVQLVVAQTGATPEEARQALLESKGDLAKAILLISAKKHGM</sequence>
<dbReference type="Proteomes" id="UP000594121">
    <property type="component" value="Chromosome"/>
</dbReference>
<dbReference type="InterPro" id="IPR002715">
    <property type="entry name" value="Nas_poly-pep-assoc_cplx_dom"/>
</dbReference>
<dbReference type="Gene3D" id="1.10.8.10">
    <property type="entry name" value="DNA helicase RuvA subunit, C-terminal domain"/>
    <property type="match status" value="1"/>
</dbReference>
<dbReference type="KEGG" id="thel:IG193_06510"/>
<dbReference type="EMBL" id="CP062310">
    <property type="protein sequence ID" value="QOJ78402.1"/>
    <property type="molecule type" value="Genomic_DNA"/>
</dbReference>
<accession>A0A7L9FGF9</accession>
<dbReference type="CDD" id="cd14359">
    <property type="entry name" value="UBA_AeNAC"/>
    <property type="match status" value="1"/>
</dbReference>
<comment type="subunit">
    <text evidence="4">Homodimer. Interacts with the ribosome. Binds ribosomal RNA.</text>
</comment>
<dbReference type="RefSeq" id="WP_192818374.1">
    <property type="nucleotide sequence ID" value="NZ_CP062310.1"/>
</dbReference>
<evidence type="ECO:0000256" key="4">
    <source>
        <dbReference type="HAMAP-Rule" id="MF_00814"/>
    </source>
</evidence>
<dbReference type="InterPro" id="IPR044034">
    <property type="entry name" value="NAC-like_UBA"/>
</dbReference>
<dbReference type="GeneID" id="59149532"/>
<keyword evidence="3 4" id="KW-0653">Protein transport</keyword>
<organism evidence="7 8">
    <name type="scientific">Infirmifilum lucidum</name>
    <dbReference type="NCBI Taxonomy" id="2776706"/>
    <lineage>
        <taxon>Archaea</taxon>
        <taxon>Thermoproteota</taxon>
        <taxon>Thermoprotei</taxon>
        <taxon>Thermofilales</taxon>
        <taxon>Thermofilaceae</taxon>
        <taxon>Infirmifilum</taxon>
    </lineage>
</organism>
<evidence type="ECO:0000256" key="1">
    <source>
        <dbReference type="ARBA" id="ARBA00022448"/>
    </source>
</evidence>
<keyword evidence="1 4" id="KW-0813">Transport</keyword>
<dbReference type="SMART" id="SM01407">
    <property type="entry name" value="NAC"/>
    <property type="match status" value="1"/>
</dbReference>
<dbReference type="SUPFAM" id="SSF46934">
    <property type="entry name" value="UBA-like"/>
    <property type="match status" value="1"/>
</dbReference>
<dbReference type="GO" id="GO:0003723">
    <property type="term" value="F:RNA binding"/>
    <property type="evidence" value="ECO:0007669"/>
    <property type="project" value="UniProtKB-UniRule"/>
</dbReference>
<evidence type="ECO:0000256" key="5">
    <source>
        <dbReference type="NCBIfam" id="TIGR00264"/>
    </source>
</evidence>
<evidence type="ECO:0000313" key="7">
    <source>
        <dbReference type="EMBL" id="QOJ78402.1"/>
    </source>
</evidence>
<reference evidence="7 8" key="1">
    <citation type="submission" date="2020-10" db="EMBL/GenBank/DDBJ databases">
        <title>Thermofilum lucidum 3507LT sp. nov. a novel member of Thermofilaceae family isolated from Chile hot spring, and proposal of description order Thermofilales.</title>
        <authorList>
            <person name="Zayulina K.S."/>
            <person name="Elcheninov A.G."/>
            <person name="Toshchakov S.V."/>
            <person name="Kublanov I.V."/>
        </authorList>
    </citation>
    <scope>NUCLEOTIDE SEQUENCE [LARGE SCALE GENOMIC DNA]</scope>
    <source>
        <strain evidence="7 8">3507LT</strain>
    </source>
</reference>
<protein>
    <recommendedName>
        <fullName evidence="4 5">Nascent polypeptide-associated complex protein</fullName>
    </recommendedName>
</protein>
<name>A0A7L9FGF9_9CREN</name>
<dbReference type="Gene3D" id="2.20.70.30">
    <property type="entry name" value="Nascent polypeptide-associated complex domain"/>
    <property type="match status" value="1"/>
</dbReference>
<dbReference type="InterPro" id="IPR009060">
    <property type="entry name" value="UBA-like_sf"/>
</dbReference>
<evidence type="ECO:0000256" key="3">
    <source>
        <dbReference type="ARBA" id="ARBA00022927"/>
    </source>
</evidence>
<dbReference type="GO" id="GO:0015031">
    <property type="term" value="P:protein transport"/>
    <property type="evidence" value="ECO:0007669"/>
    <property type="project" value="UniProtKB-UniRule"/>
</dbReference>
<dbReference type="NCBIfam" id="TIGR00264">
    <property type="entry name" value="archaeal-type nascent polypeptide-associated complex protein"/>
    <property type="match status" value="1"/>
</dbReference>
<dbReference type="HAMAP" id="MF_00814">
    <property type="entry name" value="NAC_arch"/>
    <property type="match status" value="1"/>
</dbReference>
<dbReference type="Pfam" id="PF19026">
    <property type="entry name" value="UBA_HYPK"/>
    <property type="match status" value="1"/>
</dbReference>
<dbReference type="AlphaFoldDB" id="A0A7L9FGF9"/>
<keyword evidence="8" id="KW-1185">Reference proteome</keyword>
<dbReference type="PROSITE" id="PS51151">
    <property type="entry name" value="NAC_AB"/>
    <property type="match status" value="1"/>
</dbReference>
<comment type="similarity">
    <text evidence="4">Belongs to the NAC-alpha family.</text>
</comment>
<keyword evidence="2 4" id="KW-0694">RNA-binding</keyword>
<dbReference type="InParanoid" id="A0A7L9FGF9"/>
<evidence type="ECO:0000256" key="2">
    <source>
        <dbReference type="ARBA" id="ARBA00022884"/>
    </source>
</evidence>
<feature type="domain" description="NAC-A/B" evidence="6">
    <location>
        <begin position="3"/>
        <end position="72"/>
    </location>
</feature>
<evidence type="ECO:0000313" key="8">
    <source>
        <dbReference type="Proteomes" id="UP000594121"/>
    </source>
</evidence>
<dbReference type="InterPro" id="IPR005231">
    <property type="entry name" value="NAC_arc"/>
</dbReference>
<evidence type="ECO:0000259" key="6">
    <source>
        <dbReference type="PROSITE" id="PS51151"/>
    </source>
</evidence>